<dbReference type="Gene3D" id="1.10.10.60">
    <property type="entry name" value="Homeodomain-like"/>
    <property type="match status" value="1"/>
</dbReference>
<feature type="compositionally biased region" description="Basic and acidic residues" evidence="4">
    <location>
        <begin position="227"/>
        <end position="241"/>
    </location>
</feature>
<feature type="transmembrane region" description="Helical" evidence="5">
    <location>
        <begin position="6"/>
        <end position="24"/>
    </location>
</feature>
<name>A0A7X0JV64_9GAMM</name>
<reference evidence="7 8" key="1">
    <citation type="submission" date="2020-08" db="EMBL/GenBank/DDBJ databases">
        <title>Genomic Encyclopedia of Type Strains, Phase IV (KMG-IV): sequencing the most valuable type-strain genomes for metagenomic binning, comparative biology and taxonomic classification.</title>
        <authorList>
            <person name="Goeker M."/>
        </authorList>
    </citation>
    <scope>NUCLEOTIDE SEQUENCE [LARGE SCALE GENOMIC DNA]</scope>
    <source>
        <strain evidence="7 8">DSM 22368</strain>
    </source>
</reference>
<dbReference type="InterPro" id="IPR018062">
    <property type="entry name" value="HTH_AraC-typ_CS"/>
</dbReference>
<protein>
    <submittedName>
        <fullName evidence="7">AraC-like DNA-binding protein</fullName>
    </submittedName>
</protein>
<dbReference type="PROSITE" id="PS01124">
    <property type="entry name" value="HTH_ARAC_FAMILY_2"/>
    <property type="match status" value="1"/>
</dbReference>
<accession>A0A7X0JV64</accession>
<feature type="region of interest" description="Disordered" evidence="4">
    <location>
        <begin position="220"/>
        <end position="244"/>
    </location>
</feature>
<dbReference type="InParanoid" id="A0A7X0JV64"/>
<organism evidence="7 8">
    <name type="scientific">Pseudoteredinibacter isoporae</name>
    <dbReference type="NCBI Taxonomy" id="570281"/>
    <lineage>
        <taxon>Bacteria</taxon>
        <taxon>Pseudomonadati</taxon>
        <taxon>Pseudomonadota</taxon>
        <taxon>Gammaproteobacteria</taxon>
        <taxon>Cellvibrionales</taxon>
        <taxon>Cellvibrionaceae</taxon>
        <taxon>Pseudoteredinibacter</taxon>
    </lineage>
</organism>
<keyword evidence="3" id="KW-0804">Transcription</keyword>
<dbReference type="PROSITE" id="PS00041">
    <property type="entry name" value="HTH_ARAC_FAMILY_1"/>
    <property type="match status" value="1"/>
</dbReference>
<gene>
    <name evidence="7" type="ORF">HNR48_003160</name>
</gene>
<dbReference type="Proteomes" id="UP000528457">
    <property type="component" value="Unassembled WGS sequence"/>
</dbReference>
<dbReference type="AlphaFoldDB" id="A0A7X0JV64"/>
<feature type="transmembrane region" description="Helical" evidence="5">
    <location>
        <begin position="93"/>
        <end position="111"/>
    </location>
</feature>
<feature type="transmembrane region" description="Helical" evidence="5">
    <location>
        <begin position="36"/>
        <end position="55"/>
    </location>
</feature>
<evidence type="ECO:0000256" key="2">
    <source>
        <dbReference type="ARBA" id="ARBA00023125"/>
    </source>
</evidence>
<feature type="transmembrane region" description="Helical" evidence="5">
    <location>
        <begin position="61"/>
        <end position="81"/>
    </location>
</feature>
<evidence type="ECO:0000256" key="4">
    <source>
        <dbReference type="SAM" id="MobiDB-lite"/>
    </source>
</evidence>
<keyword evidence="8" id="KW-1185">Reference proteome</keyword>
<sequence length="360" mass="41601">MNNLIDIFISFSLSQLLLCTVLLLRRPQAHSLSEKLFIALLLADAAYLIIPWVSADWAKAILYPAQTMVPALFWLFSYSLFDDHFRLRPWQAIPFIITVLLPTLGSALDMSDSGLSGMFWFKIPQFSEFVLLTWALRVILQHWQDDLLENRRNLRIWFSAFIGFYIFALIAAQQLLFPSAEWLEIWQYAPAGLMLFLCNCVLLEFKPDIFLQATHPAAEQQQQEASAEDHKAPETETKEQEEIPEEVLETISELMENEKIYREMGLTIGQLAEKVDIQEYRLRRIINAGLGHRNFNDFLNRYRVREACERLSNPAEQETAVLNIALDAGFRSLSSFNKAFKDSQNLTPTAFRKSRLEQAQ</sequence>
<comment type="caution">
    <text evidence="7">The sequence shown here is derived from an EMBL/GenBank/DDBJ whole genome shotgun (WGS) entry which is preliminary data.</text>
</comment>
<dbReference type="RefSeq" id="WP_166845048.1">
    <property type="nucleotide sequence ID" value="NZ_JAAONY010000002.1"/>
</dbReference>
<feature type="transmembrane region" description="Helical" evidence="5">
    <location>
        <begin position="156"/>
        <end position="176"/>
    </location>
</feature>
<keyword evidence="1" id="KW-0805">Transcription regulation</keyword>
<evidence type="ECO:0000256" key="1">
    <source>
        <dbReference type="ARBA" id="ARBA00023015"/>
    </source>
</evidence>
<keyword evidence="2 7" id="KW-0238">DNA-binding</keyword>
<keyword evidence="5" id="KW-0812">Transmembrane</keyword>
<evidence type="ECO:0000313" key="7">
    <source>
        <dbReference type="EMBL" id="MBB6522875.1"/>
    </source>
</evidence>
<keyword evidence="5" id="KW-0472">Membrane</keyword>
<dbReference type="SUPFAM" id="SSF46689">
    <property type="entry name" value="Homeodomain-like"/>
    <property type="match status" value="1"/>
</dbReference>
<feature type="domain" description="HTH araC/xylS-type" evidence="6">
    <location>
        <begin position="245"/>
        <end position="354"/>
    </location>
</feature>
<evidence type="ECO:0000256" key="5">
    <source>
        <dbReference type="SAM" id="Phobius"/>
    </source>
</evidence>
<dbReference type="PANTHER" id="PTHR43280">
    <property type="entry name" value="ARAC-FAMILY TRANSCRIPTIONAL REGULATOR"/>
    <property type="match status" value="1"/>
</dbReference>
<dbReference type="EMBL" id="JACHHT010000002">
    <property type="protein sequence ID" value="MBB6522875.1"/>
    <property type="molecule type" value="Genomic_DNA"/>
</dbReference>
<dbReference type="GO" id="GO:0043565">
    <property type="term" value="F:sequence-specific DNA binding"/>
    <property type="evidence" value="ECO:0007669"/>
    <property type="project" value="InterPro"/>
</dbReference>
<dbReference type="Pfam" id="PF12833">
    <property type="entry name" value="HTH_18"/>
    <property type="match status" value="1"/>
</dbReference>
<evidence type="ECO:0000313" key="8">
    <source>
        <dbReference type="Proteomes" id="UP000528457"/>
    </source>
</evidence>
<proteinExistence type="predicted"/>
<dbReference type="InterPro" id="IPR018060">
    <property type="entry name" value="HTH_AraC"/>
</dbReference>
<evidence type="ECO:0000256" key="3">
    <source>
        <dbReference type="ARBA" id="ARBA00023163"/>
    </source>
</evidence>
<dbReference type="GO" id="GO:0003700">
    <property type="term" value="F:DNA-binding transcription factor activity"/>
    <property type="evidence" value="ECO:0007669"/>
    <property type="project" value="InterPro"/>
</dbReference>
<evidence type="ECO:0000259" key="6">
    <source>
        <dbReference type="PROSITE" id="PS01124"/>
    </source>
</evidence>
<dbReference type="SMART" id="SM00342">
    <property type="entry name" value="HTH_ARAC"/>
    <property type="match status" value="1"/>
</dbReference>
<keyword evidence="5" id="KW-1133">Transmembrane helix</keyword>
<dbReference type="InterPro" id="IPR009057">
    <property type="entry name" value="Homeodomain-like_sf"/>
</dbReference>
<feature type="transmembrane region" description="Helical" evidence="5">
    <location>
        <begin position="188"/>
        <end position="205"/>
    </location>
</feature>
<feature type="transmembrane region" description="Helical" evidence="5">
    <location>
        <begin position="117"/>
        <end position="136"/>
    </location>
</feature>
<dbReference type="PANTHER" id="PTHR43280:SF29">
    <property type="entry name" value="ARAC-FAMILY TRANSCRIPTIONAL REGULATOR"/>
    <property type="match status" value="1"/>
</dbReference>